<feature type="region of interest" description="Disordered" evidence="1">
    <location>
        <begin position="1"/>
        <end position="86"/>
    </location>
</feature>
<reference evidence="2 3" key="1">
    <citation type="journal article" date="2023" name="Mol. Biol. Evol.">
        <title>Genomics of Secondarily Temperate Adaptation in the Only Non-Antarctic Icefish.</title>
        <authorList>
            <person name="Rivera-Colon A.G."/>
            <person name="Rayamajhi N."/>
            <person name="Minhas B.F."/>
            <person name="Madrigal G."/>
            <person name="Bilyk K.T."/>
            <person name="Yoon V."/>
            <person name="Hune M."/>
            <person name="Gregory S."/>
            <person name="Cheng C.H.C."/>
            <person name="Catchen J.M."/>
        </authorList>
    </citation>
    <scope>NUCLEOTIDE SEQUENCE [LARGE SCALE GENOMIC DNA]</scope>
    <source>
        <tissue evidence="2">White muscle</tissue>
    </source>
</reference>
<protein>
    <submittedName>
        <fullName evidence="2">Uncharacterized protein</fullName>
    </submittedName>
</protein>
<dbReference type="AlphaFoldDB" id="A0AAN8H7U0"/>
<proteinExistence type="predicted"/>
<evidence type="ECO:0000313" key="3">
    <source>
        <dbReference type="Proteomes" id="UP001331515"/>
    </source>
</evidence>
<keyword evidence="3" id="KW-1185">Reference proteome</keyword>
<feature type="compositionally biased region" description="Polar residues" evidence="1">
    <location>
        <begin position="1"/>
        <end position="13"/>
    </location>
</feature>
<evidence type="ECO:0000313" key="2">
    <source>
        <dbReference type="EMBL" id="KAK5905616.1"/>
    </source>
</evidence>
<comment type="caution">
    <text evidence="2">The sequence shown here is derived from an EMBL/GenBank/DDBJ whole genome shotgun (WGS) entry which is preliminary data.</text>
</comment>
<evidence type="ECO:0000256" key="1">
    <source>
        <dbReference type="SAM" id="MobiDB-lite"/>
    </source>
</evidence>
<sequence>MQVPGMNQFSQMGMQPMGQRSPLPMGASGNQMGMAGPRMGQPNVKPAAEPVSDPGSVSWIRTRSRSSSERDGSTWSSGRAGTGEAA</sequence>
<dbReference type="EMBL" id="JAURVH010001530">
    <property type="protein sequence ID" value="KAK5905616.1"/>
    <property type="molecule type" value="Genomic_DNA"/>
</dbReference>
<accession>A0AAN8H7U0</accession>
<organism evidence="2 3">
    <name type="scientific">Champsocephalus gunnari</name>
    <name type="common">Mackerel icefish</name>
    <dbReference type="NCBI Taxonomy" id="52237"/>
    <lineage>
        <taxon>Eukaryota</taxon>
        <taxon>Metazoa</taxon>
        <taxon>Chordata</taxon>
        <taxon>Craniata</taxon>
        <taxon>Vertebrata</taxon>
        <taxon>Euteleostomi</taxon>
        <taxon>Actinopterygii</taxon>
        <taxon>Neopterygii</taxon>
        <taxon>Teleostei</taxon>
        <taxon>Neoteleostei</taxon>
        <taxon>Acanthomorphata</taxon>
        <taxon>Eupercaria</taxon>
        <taxon>Perciformes</taxon>
        <taxon>Notothenioidei</taxon>
        <taxon>Channichthyidae</taxon>
        <taxon>Champsocephalus</taxon>
    </lineage>
</organism>
<gene>
    <name evidence="2" type="ORF">CgunFtcFv8_001560</name>
</gene>
<name>A0AAN8H7U0_CHAGU</name>
<dbReference type="Proteomes" id="UP001331515">
    <property type="component" value="Unassembled WGS sequence"/>
</dbReference>